<gene>
    <name evidence="1" type="ORF">LCGC14_1615320</name>
</gene>
<evidence type="ECO:0000313" key="1">
    <source>
        <dbReference type="EMBL" id="KKM23422.1"/>
    </source>
</evidence>
<dbReference type="AlphaFoldDB" id="A0A0F9I7A3"/>
<protein>
    <submittedName>
        <fullName evidence="1">Uncharacterized protein</fullName>
    </submittedName>
</protein>
<reference evidence="1" key="1">
    <citation type="journal article" date="2015" name="Nature">
        <title>Complex archaea that bridge the gap between prokaryotes and eukaryotes.</title>
        <authorList>
            <person name="Spang A."/>
            <person name="Saw J.H."/>
            <person name="Jorgensen S.L."/>
            <person name="Zaremba-Niedzwiedzka K."/>
            <person name="Martijn J."/>
            <person name="Lind A.E."/>
            <person name="van Eijk R."/>
            <person name="Schleper C."/>
            <person name="Guy L."/>
            <person name="Ettema T.J."/>
        </authorList>
    </citation>
    <scope>NUCLEOTIDE SEQUENCE</scope>
</reference>
<accession>A0A0F9I7A3</accession>
<proteinExistence type="predicted"/>
<organism evidence="1">
    <name type="scientific">marine sediment metagenome</name>
    <dbReference type="NCBI Taxonomy" id="412755"/>
    <lineage>
        <taxon>unclassified sequences</taxon>
        <taxon>metagenomes</taxon>
        <taxon>ecological metagenomes</taxon>
    </lineage>
</organism>
<feature type="non-terminal residue" evidence="1">
    <location>
        <position position="1"/>
    </location>
</feature>
<dbReference type="EMBL" id="LAZR01013127">
    <property type="protein sequence ID" value="KKM23422.1"/>
    <property type="molecule type" value="Genomic_DNA"/>
</dbReference>
<sequence length="66" mass="7083">INSLTDLIKFTDGSTEAIEAMAQTLPKKGKTETLLVDSSKTIGGTQELESANDKMLAGLEKVFPQK</sequence>
<name>A0A0F9I7A3_9ZZZZ</name>
<comment type="caution">
    <text evidence="1">The sequence shown here is derived from an EMBL/GenBank/DDBJ whole genome shotgun (WGS) entry which is preliminary data.</text>
</comment>